<dbReference type="Pfam" id="PF01118">
    <property type="entry name" value="Semialdhyde_dh"/>
    <property type="match status" value="1"/>
</dbReference>
<accession>A0A8R1EJY6</accession>
<name>A0A8R1EJY6_CAEJA</name>
<dbReference type="GO" id="GO:0051287">
    <property type="term" value="F:NAD binding"/>
    <property type="evidence" value="ECO:0007669"/>
    <property type="project" value="InterPro"/>
</dbReference>
<proteinExistence type="predicted"/>
<dbReference type="AlphaFoldDB" id="A0A8R1EJY6"/>
<dbReference type="SUPFAM" id="SSF49265">
    <property type="entry name" value="Fibronectin type III"/>
    <property type="match status" value="1"/>
</dbReference>
<feature type="domain" description="Semialdehyde dehydrogenase NAD-binding" evidence="1">
    <location>
        <begin position="3"/>
        <end position="103"/>
    </location>
</feature>
<dbReference type="PANTHER" id="PTHR14097">
    <property type="entry name" value="OXIDOREDUCTASE HTATIP2"/>
    <property type="match status" value="1"/>
</dbReference>
<evidence type="ECO:0000313" key="2">
    <source>
        <dbReference type="EnsemblMetazoa" id="CJA35632.1"/>
    </source>
</evidence>
<protein>
    <submittedName>
        <fullName evidence="2">Semialdhyde_dh domain-containing protein</fullName>
    </submittedName>
</protein>
<dbReference type="InterPro" id="IPR036291">
    <property type="entry name" value="NAD(P)-bd_dom_sf"/>
</dbReference>
<reference evidence="3" key="1">
    <citation type="submission" date="2010-08" db="EMBL/GenBank/DDBJ databases">
        <authorList>
            <consortium name="Caenorhabditis japonica Sequencing Consortium"/>
            <person name="Wilson R.K."/>
        </authorList>
    </citation>
    <scope>NUCLEOTIDE SEQUENCE [LARGE SCALE GENOMIC DNA]</scope>
    <source>
        <strain evidence="3">DF5081</strain>
    </source>
</reference>
<dbReference type="Gene3D" id="3.40.50.720">
    <property type="entry name" value="NAD(P)-binding Rossmann-like Domain"/>
    <property type="match status" value="1"/>
</dbReference>
<dbReference type="GO" id="GO:0051170">
    <property type="term" value="P:import into nucleus"/>
    <property type="evidence" value="ECO:0007669"/>
    <property type="project" value="TreeGrafter"/>
</dbReference>
<organism evidence="2 3">
    <name type="scientific">Caenorhabditis japonica</name>
    <dbReference type="NCBI Taxonomy" id="281687"/>
    <lineage>
        <taxon>Eukaryota</taxon>
        <taxon>Metazoa</taxon>
        <taxon>Ecdysozoa</taxon>
        <taxon>Nematoda</taxon>
        <taxon>Chromadorea</taxon>
        <taxon>Rhabditida</taxon>
        <taxon>Rhabditina</taxon>
        <taxon>Rhabditomorpha</taxon>
        <taxon>Rhabditoidea</taxon>
        <taxon>Rhabditidae</taxon>
        <taxon>Peloderinae</taxon>
        <taxon>Caenorhabditis</taxon>
    </lineage>
</organism>
<dbReference type="GO" id="GO:0016620">
    <property type="term" value="F:oxidoreductase activity, acting on the aldehyde or oxo group of donors, NAD or NADP as acceptor"/>
    <property type="evidence" value="ECO:0007669"/>
    <property type="project" value="InterPro"/>
</dbReference>
<keyword evidence="3" id="KW-1185">Reference proteome</keyword>
<dbReference type="SMART" id="SM00859">
    <property type="entry name" value="Semialdhyde_dh"/>
    <property type="match status" value="1"/>
</dbReference>
<reference evidence="2" key="2">
    <citation type="submission" date="2022-06" db="UniProtKB">
        <authorList>
            <consortium name="EnsemblMetazoa"/>
        </authorList>
    </citation>
    <scope>IDENTIFICATION</scope>
    <source>
        <strain evidence="2">DF5081</strain>
    </source>
</reference>
<dbReference type="SUPFAM" id="SSF51735">
    <property type="entry name" value="NAD(P)-binding Rossmann-fold domains"/>
    <property type="match status" value="1"/>
</dbReference>
<dbReference type="InterPro" id="IPR036116">
    <property type="entry name" value="FN3_sf"/>
</dbReference>
<evidence type="ECO:0000313" key="3">
    <source>
        <dbReference type="Proteomes" id="UP000005237"/>
    </source>
</evidence>
<evidence type="ECO:0000259" key="1">
    <source>
        <dbReference type="SMART" id="SM00859"/>
    </source>
</evidence>
<sequence length="251" mass="27315">MSSAFIVGASGAVGSELVALLADSTKFSKIILFGRRSIDIPNGEQKFVQKQVNFDKLEENSEDVKGVDVAFCALGTTRAKSGVDGFYKVDHDYVLNTAKLAKENDIFQQNYTTLVHFVVRSDVCGLTKDTYTTILEWSAIGLQAPNRTETGCGYKIFIYISETATEAIELEMPVQRLSDRRNPSARLDGLKLMYMYTIKVAGYNPGGVGPISAARSIRLGSPGSMDWSSGASGDRGVVAWAALVLLIFLIF</sequence>
<dbReference type="GO" id="GO:1901607">
    <property type="term" value="P:alpha-amino acid biosynthetic process"/>
    <property type="evidence" value="ECO:0007669"/>
    <property type="project" value="UniProtKB-ARBA"/>
</dbReference>
<dbReference type="GO" id="GO:0005737">
    <property type="term" value="C:cytoplasm"/>
    <property type="evidence" value="ECO:0007669"/>
    <property type="project" value="TreeGrafter"/>
</dbReference>
<dbReference type="EnsemblMetazoa" id="CJA35632.1">
    <property type="protein sequence ID" value="CJA35632.1"/>
    <property type="gene ID" value="WBGene00211479"/>
</dbReference>
<dbReference type="InterPro" id="IPR000534">
    <property type="entry name" value="Semialdehyde_DH_NAD-bd"/>
</dbReference>
<dbReference type="PANTHER" id="PTHR14097:SF7">
    <property type="entry name" value="OXIDOREDUCTASE HTATIP2"/>
    <property type="match status" value="1"/>
</dbReference>
<dbReference type="Proteomes" id="UP000005237">
    <property type="component" value="Unassembled WGS sequence"/>
</dbReference>